<gene>
    <name evidence="1" type="ORF">HGRIS_013490</name>
</gene>
<keyword evidence="2" id="KW-1185">Reference proteome</keyword>
<name>A0ABR3IVK2_9AGAR</name>
<dbReference type="EMBL" id="JASNQZ010000015">
    <property type="protein sequence ID" value="KAL0947374.1"/>
    <property type="molecule type" value="Genomic_DNA"/>
</dbReference>
<evidence type="ECO:0000313" key="1">
    <source>
        <dbReference type="EMBL" id="KAL0947374.1"/>
    </source>
</evidence>
<sequence>MFLRQLVRAFSTSHSRSMKVVPVTVRQDNYAYLLIDEPSQKAAAVDPYDVSKVKAAADKLGVQIVAGITTHHHHDHSGGNEVRLHCTRSAALQMHVLMQ</sequence>
<dbReference type="SUPFAM" id="SSF56281">
    <property type="entry name" value="Metallo-hydrolase/oxidoreductase"/>
    <property type="match status" value="1"/>
</dbReference>
<dbReference type="Gene3D" id="3.60.15.10">
    <property type="entry name" value="Ribonuclease Z/Hydroxyacylglutathione hydrolase-like"/>
    <property type="match status" value="1"/>
</dbReference>
<evidence type="ECO:0000313" key="2">
    <source>
        <dbReference type="Proteomes" id="UP001556367"/>
    </source>
</evidence>
<dbReference type="InterPro" id="IPR036866">
    <property type="entry name" value="RibonucZ/Hydroxyglut_hydro"/>
</dbReference>
<dbReference type="PANTHER" id="PTHR11935:SF94">
    <property type="entry name" value="TENZING NORGAY, ISOFORM C"/>
    <property type="match status" value="1"/>
</dbReference>
<evidence type="ECO:0008006" key="3">
    <source>
        <dbReference type="Google" id="ProtNLM"/>
    </source>
</evidence>
<dbReference type="Proteomes" id="UP001556367">
    <property type="component" value="Unassembled WGS sequence"/>
</dbReference>
<accession>A0ABR3IVK2</accession>
<dbReference type="PANTHER" id="PTHR11935">
    <property type="entry name" value="BETA LACTAMASE DOMAIN"/>
    <property type="match status" value="1"/>
</dbReference>
<proteinExistence type="predicted"/>
<protein>
    <recommendedName>
        <fullName evidence="3">Hydroxyacylglutathione hydrolase</fullName>
    </recommendedName>
</protein>
<reference evidence="2" key="1">
    <citation type="submission" date="2024-06" db="EMBL/GenBank/DDBJ databases">
        <title>Multi-omics analyses provide insights into the biosynthesis of the anticancer antibiotic pleurotin in Hohenbuehelia grisea.</title>
        <authorList>
            <person name="Weaver J.A."/>
            <person name="Alberti F."/>
        </authorList>
    </citation>
    <scope>NUCLEOTIDE SEQUENCE [LARGE SCALE GENOMIC DNA]</scope>
    <source>
        <strain evidence="2">T-177</strain>
    </source>
</reference>
<comment type="caution">
    <text evidence="1">The sequence shown here is derived from an EMBL/GenBank/DDBJ whole genome shotgun (WGS) entry which is preliminary data.</text>
</comment>
<organism evidence="1 2">
    <name type="scientific">Hohenbuehelia grisea</name>
    <dbReference type="NCBI Taxonomy" id="104357"/>
    <lineage>
        <taxon>Eukaryota</taxon>
        <taxon>Fungi</taxon>
        <taxon>Dikarya</taxon>
        <taxon>Basidiomycota</taxon>
        <taxon>Agaricomycotina</taxon>
        <taxon>Agaricomycetes</taxon>
        <taxon>Agaricomycetidae</taxon>
        <taxon>Agaricales</taxon>
        <taxon>Pleurotineae</taxon>
        <taxon>Pleurotaceae</taxon>
        <taxon>Hohenbuehelia</taxon>
    </lineage>
</organism>